<dbReference type="AlphaFoldDB" id="A0A852X2X6"/>
<feature type="transmembrane region" description="Helical" evidence="1">
    <location>
        <begin position="23"/>
        <end position="56"/>
    </location>
</feature>
<gene>
    <name evidence="2" type="ORF">BJY17_001198</name>
</gene>
<reference evidence="2 3" key="1">
    <citation type="submission" date="2020-07" db="EMBL/GenBank/DDBJ databases">
        <title>Sequencing the genomes of 1000 actinobacteria strains.</title>
        <authorList>
            <person name="Klenk H.-P."/>
        </authorList>
    </citation>
    <scope>NUCLEOTIDE SEQUENCE [LARGE SCALE GENOMIC DNA]</scope>
    <source>
        <strain evidence="2 3">DSM 8598</strain>
    </source>
</reference>
<sequence length="101" mass="10229">MSGGAGRGAGGNGSGRADGRRYAWIAIIAVVLAALALLTPALASLPLSALAVVLGLRGRREVKKDPTLVAGWLWIGAVAVGGFVFLFQLILVVLSYGTPTG</sequence>
<keyword evidence="1" id="KW-0812">Transmembrane</keyword>
<accession>A0A852X2X6</accession>
<comment type="caution">
    <text evidence="2">The sequence shown here is derived from an EMBL/GenBank/DDBJ whole genome shotgun (WGS) entry which is preliminary data.</text>
</comment>
<keyword evidence="3" id="KW-1185">Reference proteome</keyword>
<dbReference type="Proteomes" id="UP000549066">
    <property type="component" value="Unassembled WGS sequence"/>
</dbReference>
<dbReference type="EMBL" id="JACCFI010000001">
    <property type="protein sequence ID" value="NYG20451.1"/>
    <property type="molecule type" value="Genomic_DNA"/>
</dbReference>
<organism evidence="2 3">
    <name type="scientific">Agromyces hippuratus</name>
    <dbReference type="NCBI Taxonomy" id="286438"/>
    <lineage>
        <taxon>Bacteria</taxon>
        <taxon>Bacillati</taxon>
        <taxon>Actinomycetota</taxon>
        <taxon>Actinomycetes</taxon>
        <taxon>Micrococcales</taxon>
        <taxon>Microbacteriaceae</taxon>
        <taxon>Agromyces</taxon>
    </lineage>
</organism>
<evidence type="ECO:0000256" key="1">
    <source>
        <dbReference type="SAM" id="Phobius"/>
    </source>
</evidence>
<keyword evidence="1" id="KW-0472">Membrane</keyword>
<protein>
    <submittedName>
        <fullName evidence="2">MFS superfamily sulfate permease-like transporter</fullName>
    </submittedName>
</protein>
<keyword evidence="1" id="KW-1133">Transmembrane helix</keyword>
<name>A0A852X2X6_9MICO</name>
<proteinExistence type="predicted"/>
<evidence type="ECO:0000313" key="3">
    <source>
        <dbReference type="Proteomes" id="UP000549066"/>
    </source>
</evidence>
<feature type="transmembrane region" description="Helical" evidence="1">
    <location>
        <begin position="68"/>
        <end position="96"/>
    </location>
</feature>
<evidence type="ECO:0000313" key="2">
    <source>
        <dbReference type="EMBL" id="NYG20451.1"/>
    </source>
</evidence>
<dbReference type="RefSeq" id="WP_179550567.1">
    <property type="nucleotide sequence ID" value="NZ_JACCFI010000001.1"/>
</dbReference>